<dbReference type="PATRIC" id="fig|838561.3.peg.859"/>
<dbReference type="HOGENOM" id="CLU_3030140_0_0_14"/>
<evidence type="ECO:0000313" key="1">
    <source>
        <dbReference type="EMBL" id="AHI58223.1"/>
    </source>
</evidence>
<accession>W6ALQ9</accession>
<dbReference type="EMBL" id="CP006720">
    <property type="protein sequence ID" value="AHI58223.1"/>
    <property type="molecule type" value="Genomic_DNA"/>
</dbReference>
<dbReference type="AlphaFoldDB" id="W6ALQ9"/>
<evidence type="ECO:0000313" key="2">
    <source>
        <dbReference type="Proteomes" id="UP000019260"/>
    </source>
</evidence>
<proteinExistence type="predicted"/>
<sequence>MTKKHDIIKRIIIEKTYSLEHTISELVKEYADAYQRLYQKEPELHYTYIKIFKKS</sequence>
<dbReference type="KEGG" id="smia:P344_04505"/>
<protein>
    <submittedName>
        <fullName evidence="1">Uncharacterized protein</fullName>
    </submittedName>
</protein>
<gene>
    <name evidence="1" type="ORF">P344_04505</name>
</gene>
<reference evidence="1 2" key="1">
    <citation type="submission" date="2013-09" db="EMBL/GenBank/DDBJ databases">
        <title>Complete genome sequence of Spiroplasma mirum suckling mouse cataract agent.</title>
        <authorList>
            <person name="Landry C.A."/>
            <person name="Bastian F.O."/>
            <person name="Thune R.L."/>
        </authorList>
    </citation>
    <scope>NUCLEOTIDE SEQUENCE [LARGE SCALE GENOMIC DNA]</scope>
    <source>
        <strain evidence="1 2">SMCA</strain>
    </source>
</reference>
<dbReference type="RefSeq" id="WP_201773780.1">
    <property type="nucleotide sequence ID" value="NZ_CP002082.1"/>
</dbReference>
<dbReference type="Proteomes" id="UP000019260">
    <property type="component" value="Chromosome"/>
</dbReference>
<keyword evidence="2" id="KW-1185">Reference proteome</keyword>
<name>W6ALQ9_9MOLU</name>
<organism evidence="1 2">
    <name type="scientific">Spiroplasma mirum ATCC 29335</name>
    <dbReference type="NCBI Taxonomy" id="838561"/>
    <lineage>
        <taxon>Bacteria</taxon>
        <taxon>Bacillati</taxon>
        <taxon>Mycoplasmatota</taxon>
        <taxon>Mollicutes</taxon>
        <taxon>Entomoplasmatales</taxon>
        <taxon>Spiroplasmataceae</taxon>
        <taxon>Spiroplasma</taxon>
    </lineage>
</organism>
<dbReference type="STRING" id="838561.P344_04505"/>